<organism evidence="3">
    <name type="scientific">Rathayibacter iranicus</name>
    <dbReference type="NCBI Taxonomy" id="59737"/>
    <lineage>
        <taxon>Bacteria</taxon>
        <taxon>Bacillati</taxon>
        <taxon>Actinomycetota</taxon>
        <taxon>Actinomycetes</taxon>
        <taxon>Micrococcales</taxon>
        <taxon>Microbacteriaceae</taxon>
        <taxon>Rathayibacter</taxon>
    </lineage>
</organism>
<proteinExistence type="predicted"/>
<gene>
    <name evidence="3" type="primary">tunK</name>
    <name evidence="2" type="ORF">C7V51_00460</name>
</gene>
<dbReference type="Proteomes" id="UP000283946">
    <property type="component" value="Chromosome"/>
</dbReference>
<reference evidence="2 4" key="1">
    <citation type="submission" date="2018-03" db="EMBL/GenBank/DDBJ databases">
        <title>Bacteriophage NCPPB3778 and a type I-E CRISPR drive the evolution of the US Biological Select Agent, Rathayibacter toxicus.</title>
        <authorList>
            <person name="Davis E.W.II."/>
            <person name="Tabima J.F."/>
            <person name="Weisberg A.J."/>
            <person name="Dantas Lopes L."/>
            <person name="Wiseman M.S."/>
            <person name="Wiseman M.S."/>
            <person name="Pupko T."/>
            <person name="Belcher M.S."/>
            <person name="Sechler A.J."/>
            <person name="Tancos M.A."/>
            <person name="Schroeder B.K."/>
            <person name="Murray T.D."/>
            <person name="Luster D.G."/>
            <person name="Schneider W.L."/>
            <person name="Rogers E."/>
            <person name="Andreote F.D."/>
            <person name="Grunwald N.J."/>
            <person name="Putnam M.L."/>
            <person name="Chang J.H."/>
        </authorList>
    </citation>
    <scope>NUCLEOTIDE SEQUENCE [LARGE SCALE GENOMIC DNA]</scope>
    <source>
        <strain evidence="2 4">NCCPB 2253</strain>
    </source>
</reference>
<evidence type="ECO:0000313" key="4">
    <source>
        <dbReference type="Proteomes" id="UP000283946"/>
    </source>
</evidence>
<evidence type="ECO:0000313" key="2">
    <source>
        <dbReference type="EMBL" id="AZZ54529.1"/>
    </source>
</evidence>
<dbReference type="Pfam" id="PF00550">
    <property type="entry name" value="PP-binding"/>
    <property type="match status" value="1"/>
</dbReference>
<accession>A0A5J6SIX2</accession>
<sequence length="96" mass="10737">MMTSATEIFSALVGRAGELLAEKGEAWATEDVPTIHTSLRDLRLDSMEQVELISDLEVQFRVEIDDHRMREARTVGDVCNAIAGETKNSDPVREDF</sequence>
<dbReference type="SUPFAM" id="SSF47336">
    <property type="entry name" value="ACP-like"/>
    <property type="match status" value="1"/>
</dbReference>
<dbReference type="Gene3D" id="1.10.1200.10">
    <property type="entry name" value="ACP-like"/>
    <property type="match status" value="1"/>
</dbReference>
<reference evidence="3" key="2">
    <citation type="submission" date="2018-08" db="EMBL/GenBank/DDBJ databases">
        <title>Conservation of the tunicamycin-related biosynthetic gene cluster in the select agent Rathayibacter toxicus, and its identification in other Rathayibacter species.</title>
        <authorList>
            <person name="Tancos M.A."/>
            <person name="Sechler A.J."/>
            <person name="Davis E.W.Jr."/>
            <person name="Chang J.H."/>
            <person name="Rogers E.E."/>
        </authorList>
    </citation>
    <scope>NUCLEOTIDE SEQUENCE</scope>
    <source>
        <strain evidence="3">FH6</strain>
    </source>
</reference>
<dbReference type="EMBL" id="CP028130">
    <property type="protein sequence ID" value="AZZ54529.1"/>
    <property type="molecule type" value="Genomic_DNA"/>
</dbReference>
<dbReference type="AlphaFoldDB" id="A0A5J6SIX2"/>
<evidence type="ECO:0000313" key="3">
    <source>
        <dbReference type="EMBL" id="QFF92430.1"/>
    </source>
</evidence>
<feature type="domain" description="Carrier" evidence="1">
    <location>
        <begin position="10"/>
        <end position="86"/>
    </location>
</feature>
<dbReference type="InterPro" id="IPR009081">
    <property type="entry name" value="PP-bd_ACP"/>
</dbReference>
<name>A0A5J6SIX2_9MICO</name>
<evidence type="ECO:0000259" key="1">
    <source>
        <dbReference type="PROSITE" id="PS50075"/>
    </source>
</evidence>
<protein>
    <submittedName>
        <fullName evidence="2 3">Acyl carrier protein</fullName>
    </submittedName>
</protein>
<dbReference type="InterPro" id="IPR036736">
    <property type="entry name" value="ACP-like_sf"/>
</dbReference>
<dbReference type="RefSeq" id="WP_104263738.1">
    <property type="nucleotide sequence ID" value="NZ_CP028130.1"/>
</dbReference>
<dbReference type="PROSITE" id="PS50075">
    <property type="entry name" value="CARRIER"/>
    <property type="match status" value="1"/>
</dbReference>
<dbReference type="KEGG" id="ria:C7V51_00460"/>
<dbReference type="EMBL" id="MH813488">
    <property type="protein sequence ID" value="QFF92430.1"/>
    <property type="molecule type" value="Genomic_DNA"/>
</dbReference>